<dbReference type="GO" id="GO:0009328">
    <property type="term" value="C:phenylalanine-tRNA ligase complex"/>
    <property type="evidence" value="ECO:0007669"/>
    <property type="project" value="TreeGrafter"/>
</dbReference>
<dbReference type="InterPro" id="IPR041616">
    <property type="entry name" value="PheRS_beta_core"/>
</dbReference>
<evidence type="ECO:0000256" key="13">
    <source>
        <dbReference type="ARBA" id="ARBA00033189"/>
    </source>
</evidence>
<dbReference type="NCBIfam" id="TIGR00471">
    <property type="entry name" value="pheT_arch"/>
    <property type="match status" value="1"/>
</dbReference>
<dbReference type="SUPFAM" id="SSF56037">
    <property type="entry name" value="PheT/TilS domain"/>
    <property type="match status" value="1"/>
</dbReference>
<dbReference type="InterPro" id="IPR009061">
    <property type="entry name" value="DNA-bd_dom_put_sf"/>
</dbReference>
<dbReference type="SUPFAM" id="SSF46955">
    <property type="entry name" value="Putative DNA-binding domain"/>
    <property type="match status" value="1"/>
</dbReference>
<keyword evidence="11" id="KW-0648">Protein biosynthesis</keyword>
<dbReference type="PANTHER" id="PTHR10947">
    <property type="entry name" value="PHENYLALANYL-TRNA SYNTHETASE BETA CHAIN AND LEUCINE-RICH REPEAT-CONTAINING PROTEIN 47"/>
    <property type="match status" value="1"/>
</dbReference>
<dbReference type="Gene3D" id="3.30.56.10">
    <property type="match status" value="1"/>
</dbReference>
<evidence type="ECO:0000313" key="15">
    <source>
        <dbReference type="WBParaSite" id="MCU_010513-RA"/>
    </source>
</evidence>
<evidence type="ECO:0000256" key="8">
    <source>
        <dbReference type="ARBA" id="ARBA00022741"/>
    </source>
</evidence>
<keyword evidence="5" id="KW-0963">Cytoplasm</keyword>
<dbReference type="InterPro" id="IPR005147">
    <property type="entry name" value="tRNA_synthase_B5-dom"/>
</dbReference>
<keyword evidence="6" id="KW-0436">Ligase</keyword>
<dbReference type="FunFam" id="3.50.40.10:FF:000002">
    <property type="entry name" value="phenylalanine--tRNA ligase beta subunit"/>
    <property type="match status" value="1"/>
</dbReference>
<dbReference type="EC" id="6.1.1.20" evidence="4"/>
<evidence type="ECO:0000256" key="1">
    <source>
        <dbReference type="ARBA" id="ARBA00001946"/>
    </source>
</evidence>
<dbReference type="Gene3D" id="3.50.40.10">
    <property type="entry name" value="Phenylalanyl-trna Synthetase, Chain B, domain 3"/>
    <property type="match status" value="1"/>
</dbReference>
<name>A0A5K3FVX1_MESCO</name>
<accession>A0A5K3FVX1</accession>
<keyword evidence="9" id="KW-0067">ATP-binding</keyword>
<dbReference type="InterPro" id="IPR005146">
    <property type="entry name" value="B3/B4_tRNA-bd"/>
</dbReference>
<dbReference type="Gene3D" id="3.30.930.10">
    <property type="entry name" value="Bira Bifunctional Protein, Domain 2"/>
    <property type="match status" value="1"/>
</dbReference>
<keyword evidence="12" id="KW-0030">Aminoacyl-tRNA synthetase</keyword>
<reference evidence="15" key="1">
    <citation type="submission" date="2019-11" db="UniProtKB">
        <authorList>
            <consortium name="WormBaseParasite"/>
        </authorList>
    </citation>
    <scope>IDENTIFICATION</scope>
</reference>
<evidence type="ECO:0000256" key="6">
    <source>
        <dbReference type="ARBA" id="ARBA00022598"/>
    </source>
</evidence>
<evidence type="ECO:0000256" key="3">
    <source>
        <dbReference type="ARBA" id="ARBA00007438"/>
    </source>
</evidence>
<dbReference type="GO" id="GO:0006432">
    <property type="term" value="P:phenylalanyl-tRNA aminoacylation"/>
    <property type="evidence" value="ECO:0007669"/>
    <property type="project" value="InterPro"/>
</dbReference>
<dbReference type="GO" id="GO:0003723">
    <property type="term" value="F:RNA binding"/>
    <property type="evidence" value="ECO:0007669"/>
    <property type="project" value="InterPro"/>
</dbReference>
<keyword evidence="8" id="KW-0547">Nucleotide-binding</keyword>
<feature type="domain" description="B5" evidence="14">
    <location>
        <begin position="200"/>
        <end position="287"/>
    </location>
</feature>
<evidence type="ECO:0000256" key="4">
    <source>
        <dbReference type="ARBA" id="ARBA00012814"/>
    </source>
</evidence>
<evidence type="ECO:0000256" key="12">
    <source>
        <dbReference type="ARBA" id="ARBA00023146"/>
    </source>
</evidence>
<dbReference type="GO" id="GO:0005524">
    <property type="term" value="F:ATP binding"/>
    <property type="evidence" value="ECO:0007669"/>
    <property type="project" value="UniProtKB-KW"/>
</dbReference>
<dbReference type="AlphaFoldDB" id="A0A5K3FVX1"/>
<comment type="cofactor">
    <cofactor evidence="1">
        <name>Mg(2+)</name>
        <dbReference type="ChEBI" id="CHEBI:18420"/>
    </cofactor>
</comment>
<evidence type="ECO:0000256" key="9">
    <source>
        <dbReference type="ARBA" id="ARBA00022840"/>
    </source>
</evidence>
<evidence type="ECO:0000256" key="5">
    <source>
        <dbReference type="ARBA" id="ARBA00022490"/>
    </source>
</evidence>
<organism evidence="15">
    <name type="scientific">Mesocestoides corti</name>
    <name type="common">Flatworm</name>
    <dbReference type="NCBI Taxonomy" id="53468"/>
    <lineage>
        <taxon>Eukaryota</taxon>
        <taxon>Metazoa</taxon>
        <taxon>Spiralia</taxon>
        <taxon>Lophotrochozoa</taxon>
        <taxon>Platyhelminthes</taxon>
        <taxon>Cestoda</taxon>
        <taxon>Eucestoda</taxon>
        <taxon>Cyclophyllidea</taxon>
        <taxon>Mesocestoididae</taxon>
        <taxon>Mesocestoides</taxon>
    </lineage>
</organism>
<dbReference type="Pfam" id="PF03483">
    <property type="entry name" value="B3_4"/>
    <property type="match status" value="1"/>
</dbReference>
<protein>
    <recommendedName>
        <fullName evidence="4">phenylalanine--tRNA ligase</fullName>
        <ecNumber evidence="4">6.1.1.20</ecNumber>
    </recommendedName>
    <alternativeName>
        <fullName evidence="13">Phenylalanyl-tRNA synthetase beta subunit</fullName>
    </alternativeName>
</protein>
<dbReference type="InterPro" id="IPR045060">
    <property type="entry name" value="Phe-tRNA-ligase_IIc_bsu"/>
</dbReference>
<dbReference type="Pfam" id="PF03484">
    <property type="entry name" value="B5"/>
    <property type="match status" value="1"/>
</dbReference>
<evidence type="ECO:0000256" key="11">
    <source>
        <dbReference type="ARBA" id="ARBA00022917"/>
    </source>
</evidence>
<evidence type="ECO:0000259" key="14">
    <source>
        <dbReference type="PROSITE" id="PS51483"/>
    </source>
</evidence>
<evidence type="ECO:0000256" key="2">
    <source>
        <dbReference type="ARBA" id="ARBA00004496"/>
    </source>
</evidence>
<dbReference type="GO" id="GO:0004826">
    <property type="term" value="F:phenylalanine-tRNA ligase activity"/>
    <property type="evidence" value="ECO:0007669"/>
    <property type="project" value="UniProtKB-EC"/>
</dbReference>
<sequence>MKPIQIRVMENVQSIRPFVVCAVLRNIAFNEDRYASFIELQDKLHQNICRKRSLVAIGTHDLDTLLPPFVYTALPPQSIYFQPLNQTQAYTSAELMDLYSKDSHLKAYLDIIRDKPVYPVIKDSLDVVLSLPPIINGEHSKITLATKNVFIECTATDLHKASIVLDTMVTMFSEYCAHPFTVEQVEVIQSDSGRSYFPRLEYRNEIVSVDYINSLLGISCSESEISDLLTRMSLICRIADDTNSPQKPNARSSLLSVRVPPTRHDILHPCDIAEDVAIAYGYDRIEEHLPEIYTMVHDQPLNRLTDMIRAELAQCGFTEALTFSLCSRADISTNLQKPLDRQPAVHISNPKTLDFQVMRTVLLPGLLSTLANNRSLPRPLKLFEVQDVVIKDDNKDVGCRNNRRVCAVYCNKTSGFEIIHGVLDRLMQVLEVTYEENAKPRSLSYRLAEITACGCQN</sequence>
<dbReference type="SMART" id="SM00874">
    <property type="entry name" value="B5"/>
    <property type="match status" value="1"/>
</dbReference>
<dbReference type="SUPFAM" id="SSF55681">
    <property type="entry name" value="Class II aaRS and biotin synthetases"/>
    <property type="match status" value="1"/>
</dbReference>
<comment type="similarity">
    <text evidence="3">Belongs to the phenylalanyl-tRNA synthetase beta subunit family. Type 2 subfamily.</text>
</comment>
<dbReference type="WBParaSite" id="MCU_010513-RA">
    <property type="protein sequence ID" value="MCU_010513-RA"/>
    <property type="gene ID" value="MCU_010513"/>
</dbReference>
<dbReference type="InterPro" id="IPR020825">
    <property type="entry name" value="Phe-tRNA_synthase-like_B3/B4"/>
</dbReference>
<evidence type="ECO:0000256" key="10">
    <source>
        <dbReference type="ARBA" id="ARBA00022842"/>
    </source>
</evidence>
<proteinExistence type="inferred from homology"/>
<dbReference type="InterPro" id="IPR045864">
    <property type="entry name" value="aa-tRNA-synth_II/BPL/LPL"/>
</dbReference>
<dbReference type="PANTHER" id="PTHR10947:SF0">
    <property type="entry name" value="PHENYLALANINE--TRNA LIGASE BETA SUBUNIT"/>
    <property type="match status" value="1"/>
</dbReference>
<keyword evidence="10" id="KW-0460">Magnesium</keyword>
<dbReference type="Pfam" id="PF17759">
    <property type="entry name" value="tRNA_synthFbeta"/>
    <property type="match status" value="1"/>
</dbReference>
<dbReference type="InterPro" id="IPR004531">
    <property type="entry name" value="Phe-tRNA-synth_IIc_bsu_arc_euk"/>
</dbReference>
<dbReference type="PROSITE" id="PS51483">
    <property type="entry name" value="B5"/>
    <property type="match status" value="1"/>
</dbReference>
<evidence type="ECO:0000256" key="7">
    <source>
        <dbReference type="ARBA" id="ARBA00022723"/>
    </source>
</evidence>
<keyword evidence="7" id="KW-0479">Metal-binding</keyword>
<dbReference type="GO" id="GO:0000287">
    <property type="term" value="F:magnesium ion binding"/>
    <property type="evidence" value="ECO:0007669"/>
    <property type="project" value="InterPro"/>
</dbReference>
<comment type="subcellular location">
    <subcellularLocation>
        <location evidence="2">Cytoplasm</location>
    </subcellularLocation>
</comment>
<dbReference type="SMART" id="SM00873">
    <property type="entry name" value="B3_4"/>
    <property type="match status" value="1"/>
</dbReference>